<evidence type="ECO:0000313" key="3">
    <source>
        <dbReference type="Proteomes" id="UP000412311"/>
    </source>
</evidence>
<organism evidence="2 3">
    <name type="scientific">Pseudomonas fluorescens</name>
    <dbReference type="NCBI Taxonomy" id="294"/>
    <lineage>
        <taxon>Bacteria</taxon>
        <taxon>Pseudomonadati</taxon>
        <taxon>Pseudomonadota</taxon>
        <taxon>Gammaproteobacteria</taxon>
        <taxon>Pseudomonadales</taxon>
        <taxon>Pseudomonadaceae</taxon>
        <taxon>Pseudomonas</taxon>
    </lineage>
</organism>
<evidence type="ECO:0000256" key="1">
    <source>
        <dbReference type="SAM" id="Phobius"/>
    </source>
</evidence>
<dbReference type="EMBL" id="CABVJG010000021">
    <property type="protein sequence ID" value="VVQ23337.1"/>
    <property type="molecule type" value="Genomic_DNA"/>
</dbReference>
<dbReference type="AlphaFoldDB" id="A0A5E7VL67"/>
<feature type="transmembrane region" description="Helical" evidence="1">
    <location>
        <begin position="213"/>
        <end position="234"/>
    </location>
</feature>
<sequence length="359" mass="40642">MNVKPTLTDAQIIDARHDIERRRRARVVLMAIPALAGLLLFIISSNIDFDGRWLFLNDRTRELLSIIAASLIAVSALAIIMIYLQTGFKFSREEELESVLGELNLKQSRFHQQVVADDMTDDIKGKISELRNSLENIERFTAETGTELRNDLIKEFRFRLEGEASEHILRGIQTEISKKLESDLGNDALISQFGDCTRRLKLEIDSLGRRGNLNLGLGAITTLAGVLLLGASVFSELTVTKDWWGFVSHFAPRLTLVILIELFAYFFLSLYKASLSEIKFFQNELTNIESKQIALRAAMSLSDPIAITNILNKLADTERNHVLDKNQTTVELEKARIEMDSKVATGKFFSDFFQKINVR</sequence>
<dbReference type="Proteomes" id="UP000412311">
    <property type="component" value="Unassembled WGS sequence"/>
</dbReference>
<reference evidence="2 3" key="1">
    <citation type="submission" date="2019-09" db="EMBL/GenBank/DDBJ databases">
        <authorList>
            <person name="Chandra G."/>
            <person name="Truman W A."/>
        </authorList>
    </citation>
    <scope>NUCLEOTIDE SEQUENCE [LARGE SCALE GENOMIC DNA]</scope>
    <source>
        <strain evidence="2">PS925</strain>
    </source>
</reference>
<evidence type="ECO:0000313" key="2">
    <source>
        <dbReference type="EMBL" id="VVQ23337.1"/>
    </source>
</evidence>
<feature type="transmembrane region" description="Helical" evidence="1">
    <location>
        <begin position="25"/>
        <end position="43"/>
    </location>
</feature>
<keyword evidence="1" id="KW-0812">Transmembrane</keyword>
<gene>
    <name evidence="2" type="ORF">PS925_05294</name>
</gene>
<feature type="transmembrane region" description="Helical" evidence="1">
    <location>
        <begin position="254"/>
        <end position="271"/>
    </location>
</feature>
<proteinExistence type="predicted"/>
<feature type="transmembrane region" description="Helical" evidence="1">
    <location>
        <begin position="63"/>
        <end position="84"/>
    </location>
</feature>
<dbReference type="RefSeq" id="WP_150795356.1">
    <property type="nucleotide sequence ID" value="NZ_CABVJG010000021.1"/>
</dbReference>
<keyword evidence="1" id="KW-1133">Transmembrane helix</keyword>
<name>A0A5E7VL67_PSEFL</name>
<keyword evidence="1" id="KW-0472">Membrane</keyword>
<accession>A0A5E7VL67</accession>
<protein>
    <submittedName>
        <fullName evidence="2">Uncharacterized protein</fullName>
    </submittedName>
</protein>